<feature type="transmembrane region" description="Helical" evidence="13">
    <location>
        <begin position="6"/>
        <end position="24"/>
    </location>
</feature>
<gene>
    <name evidence="14" type="ORF">A2Z86_02160</name>
</gene>
<dbReference type="GO" id="GO:0006814">
    <property type="term" value="P:sodium ion transport"/>
    <property type="evidence" value="ECO:0007669"/>
    <property type="project" value="UniProtKB-KW"/>
</dbReference>
<dbReference type="Gene3D" id="1.20.1730.10">
    <property type="entry name" value="Sodium/glucose cotransporter"/>
    <property type="match status" value="1"/>
</dbReference>
<keyword evidence="7" id="KW-0915">Sodium</keyword>
<protein>
    <recommendedName>
        <fullName evidence="16">Sodium:solute symporter</fullName>
    </recommendedName>
</protein>
<dbReference type="InterPro" id="IPR001734">
    <property type="entry name" value="Na/solute_symporter"/>
</dbReference>
<dbReference type="PANTHER" id="PTHR42985:SF40">
    <property type="entry name" value="LD47995P-RELATED"/>
    <property type="match status" value="1"/>
</dbReference>
<dbReference type="InterPro" id="IPR038377">
    <property type="entry name" value="Na/Glc_symporter_sf"/>
</dbReference>
<evidence type="ECO:0000256" key="10">
    <source>
        <dbReference type="ARBA" id="ARBA00023201"/>
    </source>
</evidence>
<evidence type="ECO:0000256" key="1">
    <source>
        <dbReference type="ARBA" id="ARBA00004651"/>
    </source>
</evidence>
<evidence type="ECO:0000256" key="12">
    <source>
        <dbReference type="SAM" id="MobiDB-lite"/>
    </source>
</evidence>
<feature type="transmembrane region" description="Helical" evidence="13">
    <location>
        <begin position="299"/>
        <end position="324"/>
    </location>
</feature>
<evidence type="ECO:0000256" key="8">
    <source>
        <dbReference type="ARBA" id="ARBA00023065"/>
    </source>
</evidence>
<comment type="subcellular location">
    <subcellularLocation>
        <location evidence="1">Cell membrane</location>
        <topology evidence="1">Multi-pass membrane protein</topology>
    </subcellularLocation>
</comment>
<dbReference type="InterPro" id="IPR051163">
    <property type="entry name" value="Sodium:Solute_Symporter_SSF"/>
</dbReference>
<feature type="transmembrane region" description="Helical" evidence="13">
    <location>
        <begin position="541"/>
        <end position="561"/>
    </location>
</feature>
<evidence type="ECO:0008006" key="16">
    <source>
        <dbReference type="Google" id="ProtNLM"/>
    </source>
</evidence>
<evidence type="ECO:0000256" key="6">
    <source>
        <dbReference type="ARBA" id="ARBA00022989"/>
    </source>
</evidence>
<feature type="transmembrane region" description="Helical" evidence="13">
    <location>
        <begin position="71"/>
        <end position="91"/>
    </location>
</feature>
<dbReference type="PANTHER" id="PTHR42985">
    <property type="entry name" value="SODIUM-COUPLED MONOCARBOXYLATE TRANSPORTER"/>
    <property type="match status" value="1"/>
</dbReference>
<feature type="transmembrane region" description="Helical" evidence="13">
    <location>
        <begin position="453"/>
        <end position="475"/>
    </location>
</feature>
<feature type="transmembrane region" description="Helical" evidence="13">
    <location>
        <begin position="123"/>
        <end position="146"/>
    </location>
</feature>
<feature type="transmembrane region" description="Helical" evidence="13">
    <location>
        <begin position="219"/>
        <end position="237"/>
    </location>
</feature>
<keyword evidence="9 13" id="KW-0472">Membrane</keyword>
<keyword evidence="3" id="KW-0813">Transport</keyword>
<dbReference type="PROSITE" id="PS50283">
    <property type="entry name" value="NA_SOLUT_SYMP_3"/>
    <property type="match status" value="1"/>
</dbReference>
<feature type="transmembrane region" description="Helical" evidence="13">
    <location>
        <begin position="419"/>
        <end position="441"/>
    </location>
</feature>
<dbReference type="GO" id="GO:0005886">
    <property type="term" value="C:plasma membrane"/>
    <property type="evidence" value="ECO:0007669"/>
    <property type="project" value="UniProtKB-SubCell"/>
</dbReference>
<feature type="transmembrane region" description="Helical" evidence="13">
    <location>
        <begin position="515"/>
        <end position="535"/>
    </location>
</feature>
<dbReference type="Pfam" id="PF00474">
    <property type="entry name" value="SSF"/>
    <property type="match status" value="1"/>
</dbReference>
<evidence type="ECO:0000313" key="14">
    <source>
        <dbReference type="EMBL" id="OGF98236.1"/>
    </source>
</evidence>
<evidence type="ECO:0000256" key="9">
    <source>
        <dbReference type="ARBA" id="ARBA00023136"/>
    </source>
</evidence>
<feature type="transmembrane region" description="Helical" evidence="13">
    <location>
        <begin position="152"/>
        <end position="174"/>
    </location>
</feature>
<comment type="caution">
    <text evidence="14">The sequence shown here is derived from an EMBL/GenBank/DDBJ whole genome shotgun (WGS) entry which is preliminary data.</text>
</comment>
<organism evidence="14 15">
    <name type="scientific">Candidatus Glassbacteria bacterium GWA2_58_10</name>
    <dbReference type="NCBI Taxonomy" id="1817865"/>
    <lineage>
        <taxon>Bacteria</taxon>
        <taxon>Candidatus Glassiibacteriota</taxon>
    </lineage>
</organism>
<name>A0A1F5YE27_9BACT</name>
<feature type="transmembrane region" description="Helical" evidence="13">
    <location>
        <begin position="181"/>
        <end position="199"/>
    </location>
</feature>
<dbReference type="Proteomes" id="UP000176992">
    <property type="component" value="Unassembled WGS sequence"/>
</dbReference>
<accession>A0A1F5YE27</accession>
<feature type="transmembrane region" description="Helical" evidence="13">
    <location>
        <begin position="394"/>
        <end position="412"/>
    </location>
</feature>
<evidence type="ECO:0000256" key="5">
    <source>
        <dbReference type="ARBA" id="ARBA00022692"/>
    </source>
</evidence>
<keyword evidence="8" id="KW-0406">Ion transport</keyword>
<keyword evidence="5 13" id="KW-0812">Transmembrane</keyword>
<feature type="transmembrane region" description="Helical" evidence="13">
    <location>
        <begin position="359"/>
        <end position="382"/>
    </location>
</feature>
<comment type="similarity">
    <text evidence="2 11">Belongs to the sodium:solute symporter (SSF) (TC 2.A.21) family.</text>
</comment>
<dbReference type="EMBL" id="MFIV01000144">
    <property type="protein sequence ID" value="OGF98236.1"/>
    <property type="molecule type" value="Genomic_DNA"/>
</dbReference>
<evidence type="ECO:0000256" key="11">
    <source>
        <dbReference type="RuleBase" id="RU362091"/>
    </source>
</evidence>
<evidence type="ECO:0000256" key="3">
    <source>
        <dbReference type="ARBA" id="ARBA00022448"/>
    </source>
</evidence>
<dbReference type="AlphaFoldDB" id="A0A1F5YE27"/>
<evidence type="ECO:0000313" key="15">
    <source>
        <dbReference type="Proteomes" id="UP000176992"/>
    </source>
</evidence>
<feature type="region of interest" description="Disordered" evidence="12">
    <location>
        <begin position="565"/>
        <end position="585"/>
    </location>
</feature>
<feature type="transmembrane region" description="Helical" evidence="13">
    <location>
        <begin position="258"/>
        <end position="279"/>
    </location>
</feature>
<feature type="transmembrane region" description="Helical" evidence="13">
    <location>
        <begin position="40"/>
        <end position="59"/>
    </location>
</feature>
<keyword evidence="4" id="KW-1003">Cell membrane</keyword>
<proteinExistence type="inferred from homology"/>
<evidence type="ECO:0000256" key="2">
    <source>
        <dbReference type="ARBA" id="ARBA00006434"/>
    </source>
</evidence>
<keyword evidence="6 13" id="KW-1133">Transmembrane helix</keyword>
<reference evidence="14 15" key="1">
    <citation type="journal article" date="2016" name="Nat. Commun.">
        <title>Thousands of microbial genomes shed light on interconnected biogeochemical processes in an aquifer system.</title>
        <authorList>
            <person name="Anantharaman K."/>
            <person name="Brown C.T."/>
            <person name="Hug L.A."/>
            <person name="Sharon I."/>
            <person name="Castelle C.J."/>
            <person name="Probst A.J."/>
            <person name="Thomas B.C."/>
            <person name="Singh A."/>
            <person name="Wilkins M.J."/>
            <person name="Karaoz U."/>
            <person name="Brodie E.L."/>
            <person name="Williams K.H."/>
            <person name="Hubbard S.S."/>
            <person name="Banfield J.F."/>
        </authorList>
    </citation>
    <scope>NUCLEOTIDE SEQUENCE [LARGE SCALE GENOMIC DNA]</scope>
</reference>
<keyword evidence="10" id="KW-0739">Sodium transport</keyword>
<evidence type="ECO:0000256" key="4">
    <source>
        <dbReference type="ARBA" id="ARBA00022475"/>
    </source>
</evidence>
<evidence type="ECO:0000256" key="13">
    <source>
        <dbReference type="SAM" id="Phobius"/>
    </source>
</evidence>
<sequence length="585" mass="64828">MNVYDYAVVAAYMVMMVWIGIYFMRYNRGGSDYFRAGNKLNWWIAGLSAFMSSFSAYMYTGGAGIIYQEGLTGSFILGSTALGILAGYLLFAKLWRRSRVTTILEFLDERFNLNSHQVASWTYIPFNILYCATAQYSLAIFITAAIGMDISYVIWICGLVIMVYTLLGGLWAVAITDVVQFLVLLPVSLVLVPLALLKVDNFHSFFHSMPPGYFSIPSQQYPWYWLLVLMLLLVHGQNTNPNAQRYFSVRDEAEAKKVALLCMLLFIAGIMTWTVPPMVMRYLYNDLSPYISLPNPHEGSYVVIAMMVLPHGLIGLMISAIFAATMSSIASQYNSISGIITKDIVAKLAGRDFTARSQLLLGMAATLAVGIITLLLSLAMAGSGQGSFKTMMKLSSLTGTLIATPLLLGFIYRKAPSWSFMFSFTLSAIVTLLVAFFPPLVDYLASLGPAMEFTVTTLAIFFTGLIAFLISPFIFKSSQREAARIKTFFTRLDTPVDTSREIDDSPIDHAPLAGFVGWMSIILGALILPFTFIPAPLPDRMINLSLGSILVAFGGLLYYLGKEEEPEYGRKQESGVRSRKSEARR</sequence>
<evidence type="ECO:0000256" key="7">
    <source>
        <dbReference type="ARBA" id="ARBA00023053"/>
    </source>
</evidence>
<dbReference type="GO" id="GO:0015293">
    <property type="term" value="F:symporter activity"/>
    <property type="evidence" value="ECO:0007669"/>
    <property type="project" value="TreeGrafter"/>
</dbReference>